<dbReference type="AlphaFoldDB" id="A0A1H6L978"/>
<evidence type="ECO:0000313" key="2">
    <source>
        <dbReference type="EMBL" id="SEI02652.1"/>
    </source>
</evidence>
<protein>
    <submittedName>
        <fullName evidence="1">Uncharacterized protein</fullName>
    </submittedName>
</protein>
<organism evidence="1 3">
    <name type="scientific">Bathymodiolus azoricus thioautotrophic gill symbiont</name>
    <dbReference type="NCBI Taxonomy" id="235205"/>
    <lineage>
        <taxon>Bacteria</taxon>
        <taxon>Pseudomonadati</taxon>
        <taxon>Pseudomonadota</taxon>
        <taxon>Gammaproteobacteria</taxon>
        <taxon>sulfur-oxidizing symbionts</taxon>
    </lineage>
</organism>
<evidence type="ECO:0000313" key="1">
    <source>
        <dbReference type="EMBL" id="SEH81831.1"/>
    </source>
</evidence>
<sequence>MNYRTEYGLSNDDIAFIDKKIQEANVIFERISKKESYIKENCESEAIREYLDNL</sequence>
<dbReference type="RefSeq" id="WP_180323608.1">
    <property type="nucleotide sequence ID" value="NZ_CAESAP020000255.1"/>
</dbReference>
<evidence type="ECO:0000313" key="4">
    <source>
        <dbReference type="Proteomes" id="UP000198988"/>
    </source>
</evidence>
<gene>
    <name evidence="2" type="ORF">BAZSYMA_ACONTIG32224_0</name>
    <name evidence="1" type="ORF">BAZSYMB_SCAFFOLD00119_2</name>
</gene>
<reference evidence="1" key="2">
    <citation type="submission" date="2016-06" db="EMBL/GenBank/DDBJ databases">
        <authorList>
            <person name="Olsen C.W."/>
            <person name="Carey S."/>
            <person name="Hinshaw L."/>
            <person name="Karasin A.I."/>
        </authorList>
    </citation>
    <scope>NUCLEOTIDE SEQUENCE [LARGE SCALE GENOMIC DNA]</scope>
    <source>
        <strain evidence="2">BazSymA</strain>
        <strain evidence="1">BazSymB</strain>
    </source>
</reference>
<evidence type="ECO:0000313" key="3">
    <source>
        <dbReference type="Proteomes" id="UP000198559"/>
    </source>
</evidence>
<proteinExistence type="predicted"/>
<dbReference type="Proteomes" id="UP000198988">
    <property type="component" value="Unassembled WGS sequence"/>
</dbReference>
<dbReference type="EMBL" id="CVUD02000162">
    <property type="protein sequence ID" value="SEH81831.1"/>
    <property type="molecule type" value="Genomic_DNA"/>
</dbReference>
<name>A0A1H6L978_9GAMM</name>
<accession>A0A1H6L978</accession>
<dbReference type="EMBL" id="CDSC02000458">
    <property type="protein sequence ID" value="SEI02652.1"/>
    <property type="molecule type" value="Genomic_DNA"/>
</dbReference>
<reference evidence="3 4" key="1">
    <citation type="submission" date="2016-06" db="EMBL/GenBank/DDBJ databases">
        <authorList>
            <person name="Petersen J."/>
            <person name="Sayavedra L."/>
        </authorList>
    </citation>
    <scope>NUCLEOTIDE SEQUENCE [LARGE SCALE GENOMIC DNA]</scope>
    <source>
        <strain evidence="4">BazSymA</strain>
        <strain evidence="3">BazSymB</strain>
    </source>
</reference>
<dbReference type="Proteomes" id="UP000198559">
    <property type="component" value="Unassembled WGS sequence"/>
</dbReference>